<evidence type="ECO:0000259" key="4">
    <source>
        <dbReference type="Pfam" id="PF19407"/>
    </source>
</evidence>
<dbReference type="InterPro" id="IPR042095">
    <property type="entry name" value="SUMF_sf"/>
</dbReference>
<keyword evidence="1" id="KW-0732">Signal</keyword>
<feature type="domain" description="Sulfatase-modifying factor enzyme-like" evidence="3">
    <location>
        <begin position="67"/>
        <end position="280"/>
    </location>
</feature>
<gene>
    <name evidence="5" type="ORF">HELGO_WM23971</name>
</gene>
<feature type="domain" description="DUF5979" evidence="4">
    <location>
        <begin position="335"/>
        <end position="424"/>
    </location>
</feature>
<dbReference type="Pfam" id="PF01345">
    <property type="entry name" value="DUF11"/>
    <property type="match status" value="1"/>
</dbReference>
<feature type="domain" description="DUF5979" evidence="4">
    <location>
        <begin position="436"/>
        <end position="528"/>
    </location>
</feature>
<sequence length="756" mass="79386">MKFFLSTLFIKGTLGLLIAYSATGKAIADTLPLPPGIPAPSFVNDMVEIGSSGNSDDSTGYGGVAYKYRVSQTQITVQDWVDFLNNIGVTGADDLGLGPMTTSHSDCDNGWCYSPFEYSGGQWRVIAFNQSGMNLDASEAANLPIDWLSLNNVARYLNWLSTGDIDTGAFTFTNDGGPEGNWPIASFNGAYPGPRLPLEDELYKAMYRDSNSNTYYDYPLGSNSMASATSDVNSGLHDSNIGSALLNVFNNGGGLYAQVGQETGNSWGILDAGGNRHETTLNPGATTTTILRGAASFGALGDSHKTARQSLDAGRRYISIGYRVWMGVSDPSGVISITKQVTGGTDNQQFTVSLDCTGTLYDVSNIQISHGETWESDAIPAGTSCSVTETAPAAPNGFTYGAPVIAPSTVTVGNGTTTVVTVTNPLQTVQAGEGNLRITKDVTGAPAGFVSPDFSITVTCSGNVAEQTITLEDGESQTIEDIPAGTTCTITEPTQPAPPSGYSYATPDIVPSSVTIQGSQTVSVIVTNPLDGDCAINQPVITPHCYNNGTSDSADDTFGFRINTTGNFVATMYDIRGAIDVDDVPYDSESGIYGNFLISDGNVNINLADQDEAACQLNDLIITAPQSCSTTPACEVVTNTASVTAVNEADQDITNNTGDATLRVNCDDTQIDLSLTKTASETTVQRGSVVTYTLTLENQSSELGTGIAVRDELPAGITYISHIPSQGTYDVATGIWQVGDVQGQEQATLIITVSVD</sequence>
<dbReference type="AlphaFoldDB" id="A0A6S6UA69"/>
<feature type="signal peptide" evidence="1">
    <location>
        <begin position="1"/>
        <end position="28"/>
    </location>
</feature>
<proteinExistence type="predicted"/>
<dbReference type="InterPro" id="IPR046022">
    <property type="entry name" value="DUF5979"/>
</dbReference>
<dbReference type="Pfam" id="PF19407">
    <property type="entry name" value="DUF5979"/>
    <property type="match status" value="2"/>
</dbReference>
<dbReference type="InterPro" id="IPR005532">
    <property type="entry name" value="SUMF_dom"/>
</dbReference>
<name>A0A6S6UA69_9GAMM</name>
<evidence type="ECO:0000313" key="5">
    <source>
        <dbReference type="EMBL" id="CAA6830126.1"/>
    </source>
</evidence>
<dbReference type="Gene3D" id="2.60.40.1140">
    <property type="entry name" value="Collagen-binding surface protein Cna, B-type domain"/>
    <property type="match status" value="1"/>
</dbReference>
<accession>A0A6S6UA69</accession>
<dbReference type="InterPro" id="IPR047589">
    <property type="entry name" value="DUF11_rpt"/>
</dbReference>
<dbReference type="Pfam" id="PF03781">
    <property type="entry name" value="FGE-sulfatase"/>
    <property type="match status" value="1"/>
</dbReference>
<organism evidence="5">
    <name type="scientific">uncultured Thiotrichaceae bacterium</name>
    <dbReference type="NCBI Taxonomy" id="298394"/>
    <lineage>
        <taxon>Bacteria</taxon>
        <taxon>Pseudomonadati</taxon>
        <taxon>Pseudomonadota</taxon>
        <taxon>Gammaproteobacteria</taxon>
        <taxon>Thiotrichales</taxon>
        <taxon>Thiotrichaceae</taxon>
        <taxon>environmental samples</taxon>
    </lineage>
</organism>
<protein>
    <recommendedName>
        <fullName evidence="6">DUF11 domain-containing protein</fullName>
    </recommendedName>
</protein>
<dbReference type="SUPFAM" id="SSF56436">
    <property type="entry name" value="C-type lectin-like"/>
    <property type="match status" value="1"/>
</dbReference>
<dbReference type="Gene3D" id="2.60.40.1170">
    <property type="entry name" value="Mu homology domain, subdomain B"/>
    <property type="match status" value="1"/>
</dbReference>
<dbReference type="InterPro" id="IPR016187">
    <property type="entry name" value="CTDL_fold"/>
</dbReference>
<evidence type="ECO:0000259" key="2">
    <source>
        <dbReference type="Pfam" id="PF01345"/>
    </source>
</evidence>
<evidence type="ECO:0008006" key="6">
    <source>
        <dbReference type="Google" id="ProtNLM"/>
    </source>
</evidence>
<feature type="domain" description="DUF11" evidence="2">
    <location>
        <begin position="672"/>
        <end position="755"/>
    </location>
</feature>
<evidence type="ECO:0000256" key="1">
    <source>
        <dbReference type="SAM" id="SignalP"/>
    </source>
</evidence>
<dbReference type="NCBIfam" id="TIGR01451">
    <property type="entry name" value="B_ant_repeat"/>
    <property type="match status" value="1"/>
</dbReference>
<feature type="chain" id="PRO_5027820743" description="DUF11 domain-containing protein" evidence="1">
    <location>
        <begin position="29"/>
        <end position="756"/>
    </location>
</feature>
<dbReference type="InterPro" id="IPR001434">
    <property type="entry name" value="OmcB-like_DUF11"/>
</dbReference>
<reference evidence="5" key="1">
    <citation type="submission" date="2020-01" db="EMBL/GenBank/DDBJ databases">
        <authorList>
            <person name="Meier V. D."/>
            <person name="Meier V D."/>
        </authorList>
    </citation>
    <scope>NUCLEOTIDE SEQUENCE</scope>
    <source>
        <strain evidence="5">HLG_WM_MAG_09</strain>
    </source>
</reference>
<evidence type="ECO:0000259" key="3">
    <source>
        <dbReference type="Pfam" id="PF03781"/>
    </source>
</evidence>
<dbReference type="Gene3D" id="3.90.1580.10">
    <property type="entry name" value="paralog of FGE (formylglycine-generating enzyme)"/>
    <property type="match status" value="1"/>
</dbReference>
<dbReference type="EMBL" id="CACVAT010000562">
    <property type="protein sequence ID" value="CAA6830126.1"/>
    <property type="molecule type" value="Genomic_DNA"/>
</dbReference>